<organism evidence="4 5">
    <name type="scientific">Candidatus Desulfacyla euxinica</name>
    <dbReference type="NCBI Taxonomy" id="2841693"/>
    <lineage>
        <taxon>Bacteria</taxon>
        <taxon>Deltaproteobacteria</taxon>
        <taxon>Candidatus Desulfacyla</taxon>
    </lineage>
</organism>
<evidence type="ECO:0000256" key="1">
    <source>
        <dbReference type="ARBA" id="ARBA00001933"/>
    </source>
</evidence>
<protein>
    <submittedName>
        <fullName evidence="4">Pyridoxal-phosphate dependent enzyme</fullName>
    </submittedName>
</protein>
<keyword evidence="2" id="KW-0663">Pyridoxal phosphate</keyword>
<evidence type="ECO:0000313" key="4">
    <source>
        <dbReference type="EMBL" id="MBC8177935.1"/>
    </source>
</evidence>
<sequence length="332" mass="36704">MVATDPDRLLEDRLEAYEDIIDSEVGDTTLARSRNVEREVGLRQIYLKFEGSNPTGTQKDRIAFALAMDAMRRGFDTITVATCGNYGAAMALAASMAGLRCVIYIPQMYQNRRVKEIEGFGARIIRVLGDYETAVNASQERAEADEIYDANPGGTNTALQLKAYGEIAYEIYDELRDAPAAVAVPVSNGTTIAGIYKGFQSLYRRGKTSKIPMMVAGSSHRKNPVISAFMKNASHCEDLEPNKIRETAVNEPLINWHSIDGDHALEAVRITNGWASYATDKMMLSYSRLLREREGLSVLPASTAGLIVLLDRHRKESLPGDRYVVILTGRKT</sequence>
<dbReference type="InterPro" id="IPR001926">
    <property type="entry name" value="TrpB-like_PALP"/>
</dbReference>
<dbReference type="NCBIfam" id="NF004996">
    <property type="entry name" value="PRK06381.1"/>
    <property type="match status" value="1"/>
</dbReference>
<feature type="domain" description="Tryptophan synthase beta chain-like PALP" evidence="3">
    <location>
        <begin position="23"/>
        <end position="329"/>
    </location>
</feature>
<proteinExistence type="predicted"/>
<gene>
    <name evidence="4" type="ORF">H8E19_11075</name>
</gene>
<dbReference type="PANTHER" id="PTHR10314">
    <property type="entry name" value="CYSTATHIONINE BETA-SYNTHASE"/>
    <property type="match status" value="1"/>
</dbReference>
<evidence type="ECO:0000313" key="5">
    <source>
        <dbReference type="Proteomes" id="UP000650524"/>
    </source>
</evidence>
<comment type="cofactor">
    <cofactor evidence="1">
        <name>pyridoxal 5'-phosphate</name>
        <dbReference type="ChEBI" id="CHEBI:597326"/>
    </cofactor>
</comment>
<comment type="caution">
    <text evidence="4">The sequence shown here is derived from an EMBL/GenBank/DDBJ whole genome shotgun (WGS) entry which is preliminary data.</text>
</comment>
<dbReference type="AlphaFoldDB" id="A0A8J6T3L2"/>
<dbReference type="Proteomes" id="UP000650524">
    <property type="component" value="Unassembled WGS sequence"/>
</dbReference>
<name>A0A8J6T3L2_9DELT</name>
<dbReference type="SUPFAM" id="SSF53686">
    <property type="entry name" value="Tryptophan synthase beta subunit-like PLP-dependent enzymes"/>
    <property type="match status" value="1"/>
</dbReference>
<dbReference type="EMBL" id="JACNJD010000245">
    <property type="protein sequence ID" value="MBC8177935.1"/>
    <property type="molecule type" value="Genomic_DNA"/>
</dbReference>
<accession>A0A8J6T3L2</accession>
<evidence type="ECO:0000259" key="3">
    <source>
        <dbReference type="Pfam" id="PF00291"/>
    </source>
</evidence>
<dbReference type="Gene3D" id="3.40.50.1100">
    <property type="match status" value="2"/>
</dbReference>
<reference evidence="4 5" key="1">
    <citation type="submission" date="2020-08" db="EMBL/GenBank/DDBJ databases">
        <title>Bridging the membrane lipid divide: bacteria of the FCB group superphylum have the potential to synthesize archaeal ether lipids.</title>
        <authorList>
            <person name="Villanueva L."/>
            <person name="Von Meijenfeldt F.A.B."/>
            <person name="Westbye A.B."/>
            <person name="Yadav S."/>
            <person name="Hopmans E.C."/>
            <person name="Dutilh B.E."/>
            <person name="Sinninghe Damste J.S."/>
        </authorList>
    </citation>
    <scope>NUCLEOTIDE SEQUENCE [LARGE SCALE GENOMIC DNA]</scope>
    <source>
        <strain evidence="4">NIOZ-UU27</strain>
    </source>
</reference>
<dbReference type="InterPro" id="IPR050214">
    <property type="entry name" value="Cys_Synth/Cystath_Beta-Synth"/>
</dbReference>
<dbReference type="Pfam" id="PF00291">
    <property type="entry name" value="PALP"/>
    <property type="match status" value="1"/>
</dbReference>
<dbReference type="InterPro" id="IPR036052">
    <property type="entry name" value="TrpB-like_PALP_sf"/>
</dbReference>
<evidence type="ECO:0000256" key="2">
    <source>
        <dbReference type="ARBA" id="ARBA00022898"/>
    </source>
</evidence>
<dbReference type="GO" id="GO:1901605">
    <property type="term" value="P:alpha-amino acid metabolic process"/>
    <property type="evidence" value="ECO:0007669"/>
    <property type="project" value="UniProtKB-ARBA"/>
</dbReference>